<accession>A0ABU7Z260</accession>
<keyword evidence="2" id="KW-0575">Peroxidase</keyword>
<name>A0ABU7Z260_9MICO</name>
<protein>
    <submittedName>
        <fullName evidence="2">Peroxidase</fullName>
    </submittedName>
</protein>
<reference evidence="2" key="1">
    <citation type="journal article" date="2024" name="Antonie Van Leeuwenhoek">
        <title>Isoptericola haloaureus sp. nov., a dimorphic actinobacterium isolated from mangrove sediments of southeast India, implicating biosaline agricultural significance through nitrogen fixation and salt tolerance genes.</title>
        <authorList>
            <person name="Prathaban M."/>
            <person name="Prathiviraj R."/>
            <person name="Ravichandran M."/>
            <person name="Natarajan S.D."/>
            <person name="Sobanaa M."/>
            <person name="Hari Krishna Kumar S."/>
            <person name="Chandrasekar V."/>
            <person name="Selvin J."/>
        </authorList>
    </citation>
    <scope>NUCLEOTIDE SEQUENCE</scope>
    <source>
        <strain evidence="2">MP1014</strain>
    </source>
</reference>
<keyword evidence="2" id="KW-0560">Oxidoreductase</keyword>
<sequence length="69" mass="7397">DAPRGDHVSDAGLIFACFQAGVAEQFTPMQRRPAELDMLNRWPTPIGPSVFAIPPGCDPGGFVRTTLLS</sequence>
<dbReference type="InterPro" id="IPR048328">
    <property type="entry name" value="Dyp_perox_C"/>
</dbReference>
<dbReference type="InterPro" id="IPR011008">
    <property type="entry name" value="Dimeric_a/b-barrel"/>
</dbReference>
<feature type="domain" description="Dyp-type peroxidase C-terminal" evidence="1">
    <location>
        <begin position="9"/>
        <end position="57"/>
    </location>
</feature>
<dbReference type="GO" id="GO:0004601">
    <property type="term" value="F:peroxidase activity"/>
    <property type="evidence" value="ECO:0007669"/>
    <property type="project" value="UniProtKB-KW"/>
</dbReference>
<evidence type="ECO:0000259" key="1">
    <source>
        <dbReference type="Pfam" id="PF20628"/>
    </source>
</evidence>
<comment type="caution">
    <text evidence="2">The sequence shown here is derived from an EMBL/GenBank/DDBJ whole genome shotgun (WGS) entry which is preliminary data.</text>
</comment>
<organism evidence="2 3">
    <name type="scientific">Isoptericola haloaureus</name>
    <dbReference type="NCBI Taxonomy" id="1542902"/>
    <lineage>
        <taxon>Bacteria</taxon>
        <taxon>Bacillati</taxon>
        <taxon>Actinomycetota</taxon>
        <taxon>Actinomycetes</taxon>
        <taxon>Micrococcales</taxon>
        <taxon>Promicromonosporaceae</taxon>
        <taxon>Isoptericola</taxon>
    </lineage>
</organism>
<gene>
    <name evidence="2" type="ORF">V5O49_00290</name>
</gene>
<dbReference type="EMBL" id="JBAGLP010000090">
    <property type="protein sequence ID" value="MEG3613557.1"/>
    <property type="molecule type" value="Genomic_DNA"/>
</dbReference>
<dbReference type="SUPFAM" id="SSF54909">
    <property type="entry name" value="Dimeric alpha+beta barrel"/>
    <property type="match status" value="1"/>
</dbReference>
<proteinExistence type="predicted"/>
<dbReference type="Proteomes" id="UP001310387">
    <property type="component" value="Unassembled WGS sequence"/>
</dbReference>
<feature type="non-terminal residue" evidence="2">
    <location>
        <position position="1"/>
    </location>
</feature>
<dbReference type="Pfam" id="PF20628">
    <property type="entry name" value="Dyp_perox_C"/>
    <property type="match status" value="1"/>
</dbReference>
<evidence type="ECO:0000313" key="3">
    <source>
        <dbReference type="Proteomes" id="UP001310387"/>
    </source>
</evidence>
<reference evidence="2" key="2">
    <citation type="submission" date="2024-02" db="EMBL/GenBank/DDBJ databases">
        <authorList>
            <person name="Prathaban M."/>
            <person name="Mythili R."/>
            <person name="Sharmila Devi N."/>
            <person name="Sobanaa M."/>
            <person name="Prathiviraj R."/>
            <person name="Selvin J."/>
        </authorList>
    </citation>
    <scope>NUCLEOTIDE SEQUENCE</scope>
    <source>
        <strain evidence="2">MP1014</strain>
    </source>
</reference>
<evidence type="ECO:0000313" key="2">
    <source>
        <dbReference type="EMBL" id="MEG3613557.1"/>
    </source>
</evidence>
<keyword evidence="3" id="KW-1185">Reference proteome</keyword>